<gene>
    <name evidence="3" type="ORF">EV193_101395</name>
</gene>
<dbReference type="RefSeq" id="WP_130342195.1">
    <property type="nucleotide sequence ID" value="NZ_SGWQ01000001.1"/>
</dbReference>
<reference evidence="3 4" key="1">
    <citation type="submission" date="2019-02" db="EMBL/GenBank/DDBJ databases">
        <title>Genomic Encyclopedia of Type Strains, Phase IV (KMG-IV): sequencing the most valuable type-strain genomes for metagenomic binning, comparative biology and taxonomic classification.</title>
        <authorList>
            <person name="Goeker M."/>
        </authorList>
    </citation>
    <scope>NUCLEOTIDE SEQUENCE [LARGE SCALE GENOMIC DNA]</scope>
    <source>
        <strain evidence="3 4">DSM 101727</strain>
    </source>
</reference>
<feature type="transmembrane region" description="Helical" evidence="2">
    <location>
        <begin position="35"/>
        <end position="55"/>
    </location>
</feature>
<feature type="transmembrane region" description="Helical" evidence="2">
    <location>
        <begin position="62"/>
        <end position="82"/>
    </location>
</feature>
<keyword evidence="2" id="KW-0472">Membrane</keyword>
<dbReference type="Proteomes" id="UP000294257">
    <property type="component" value="Unassembled WGS sequence"/>
</dbReference>
<comment type="caution">
    <text evidence="3">The sequence shown here is derived from an EMBL/GenBank/DDBJ whole genome shotgun (WGS) entry which is preliminary data.</text>
</comment>
<accession>A0A4Q7L4G4</accession>
<proteinExistence type="predicted"/>
<protein>
    <submittedName>
        <fullName evidence="3">Uncharacterized protein</fullName>
    </submittedName>
</protein>
<evidence type="ECO:0000256" key="1">
    <source>
        <dbReference type="SAM" id="MobiDB-lite"/>
    </source>
</evidence>
<dbReference type="OrthoDB" id="9825602at2"/>
<dbReference type="AlphaFoldDB" id="A0A4Q7L4G4"/>
<keyword evidence="2" id="KW-1133">Transmembrane helix</keyword>
<dbReference type="EMBL" id="SGWQ01000001">
    <property type="protein sequence ID" value="RZS44519.1"/>
    <property type="molecule type" value="Genomic_DNA"/>
</dbReference>
<evidence type="ECO:0000313" key="3">
    <source>
        <dbReference type="EMBL" id="RZS44519.1"/>
    </source>
</evidence>
<evidence type="ECO:0000313" key="4">
    <source>
        <dbReference type="Proteomes" id="UP000294257"/>
    </source>
</evidence>
<keyword evidence="2" id="KW-0812">Transmembrane</keyword>
<evidence type="ECO:0000256" key="2">
    <source>
        <dbReference type="SAM" id="Phobius"/>
    </source>
</evidence>
<feature type="region of interest" description="Disordered" evidence="1">
    <location>
        <begin position="1"/>
        <end position="29"/>
    </location>
</feature>
<keyword evidence="4" id="KW-1185">Reference proteome</keyword>
<sequence length="523" mass="56016">MTLDPSRAETAEVKRPAPVDRPRTPTRDRDGGVRYSALLAGLLLAGGVALLLLGWRDASKFGYLWGLAIGALGVLMLVFIALPRLMGFLRVLIAIVLAGAAVAAGVWLPNRALAKEFDGEGVRWSAQSMRSGGQDAYSDHEFVQRVLGRTAVLANRTSARVISLTDGREFGKIAADRDDTYSIAGERLLVIRRRIAMLYDDHGKPLWPNGIPAERGVASASGVTVLESDCQGATCTATAVSDDGTVRWRRPVDSTAAAYKRFPNVTTLPADNINLASGPPVLPTHAALPVPGQPAEWDFVDLVTGNPVHHARGEYAGSIDKALITVTKQPSDCATQIHTDEGGDKNLLVKCTFAKPWARGSQLVFQDGVDAVAMRLGERGAIGEQVRLRDVALAQGDRRQHEMSEDGLASRDGGLVIGYPELSYRGGWKFVAESDRVSLDVGNRTVAVQANLRRTNPFDPVSGYVPDVEFAETDVRITVLDQLTGAVTGSVRAHEVGSIEPVRPGTALVVADGKIMLVGRHIS</sequence>
<feature type="transmembrane region" description="Helical" evidence="2">
    <location>
        <begin position="88"/>
        <end position="108"/>
    </location>
</feature>
<organism evidence="3 4">
    <name type="scientific">Herbihabitans rhizosphaerae</name>
    <dbReference type="NCBI Taxonomy" id="1872711"/>
    <lineage>
        <taxon>Bacteria</taxon>
        <taxon>Bacillati</taxon>
        <taxon>Actinomycetota</taxon>
        <taxon>Actinomycetes</taxon>
        <taxon>Pseudonocardiales</taxon>
        <taxon>Pseudonocardiaceae</taxon>
        <taxon>Herbihabitans</taxon>
    </lineage>
</organism>
<name>A0A4Q7L4G4_9PSEU</name>